<proteinExistence type="predicted"/>
<feature type="compositionally biased region" description="Basic residues" evidence="1">
    <location>
        <begin position="635"/>
        <end position="650"/>
    </location>
</feature>
<reference evidence="2 3" key="1">
    <citation type="journal article" date="2016" name="Sci. Rep.">
        <title>Draft genome sequencing and secretome analysis of fungal phytopathogen Ascochyta rabiei provides insight into the necrotrophic effector repertoire.</title>
        <authorList>
            <person name="Verma S."/>
            <person name="Gazara R.K."/>
            <person name="Nizam S."/>
            <person name="Parween S."/>
            <person name="Chattopadhyay D."/>
            <person name="Verma P.K."/>
        </authorList>
    </citation>
    <scope>NUCLEOTIDE SEQUENCE [LARGE SCALE GENOMIC DNA]</scope>
    <source>
        <strain evidence="2 3">ArDII</strain>
    </source>
</reference>
<accession>A0A163E5G3</accession>
<dbReference type="OrthoDB" id="10661893at2759"/>
<protein>
    <submittedName>
        <fullName evidence="2">Uncharacterized protein</fullName>
    </submittedName>
</protein>
<gene>
    <name evidence="2" type="ORF">ST47_g5322</name>
</gene>
<feature type="compositionally biased region" description="Low complexity" evidence="1">
    <location>
        <begin position="115"/>
        <end position="126"/>
    </location>
</feature>
<organism evidence="2 3">
    <name type="scientific">Didymella rabiei</name>
    <name type="common">Chickpea ascochyta blight fungus</name>
    <name type="synonym">Mycosphaerella rabiei</name>
    <dbReference type="NCBI Taxonomy" id="5454"/>
    <lineage>
        <taxon>Eukaryota</taxon>
        <taxon>Fungi</taxon>
        <taxon>Dikarya</taxon>
        <taxon>Ascomycota</taxon>
        <taxon>Pezizomycotina</taxon>
        <taxon>Dothideomycetes</taxon>
        <taxon>Pleosporomycetidae</taxon>
        <taxon>Pleosporales</taxon>
        <taxon>Pleosporineae</taxon>
        <taxon>Didymellaceae</taxon>
        <taxon>Ascochyta</taxon>
    </lineage>
</organism>
<feature type="region of interest" description="Disordered" evidence="1">
    <location>
        <begin position="587"/>
        <end position="650"/>
    </location>
</feature>
<feature type="compositionally biased region" description="Low complexity" evidence="1">
    <location>
        <begin position="37"/>
        <end position="47"/>
    </location>
</feature>
<name>A0A163E5G3_DIDRA</name>
<evidence type="ECO:0000256" key="1">
    <source>
        <dbReference type="SAM" id="MobiDB-lite"/>
    </source>
</evidence>
<evidence type="ECO:0000313" key="2">
    <source>
        <dbReference type="EMBL" id="KZM23529.1"/>
    </source>
</evidence>
<comment type="caution">
    <text evidence="2">The sequence shown here is derived from an EMBL/GenBank/DDBJ whole genome shotgun (WGS) entry which is preliminary data.</text>
</comment>
<dbReference type="AlphaFoldDB" id="A0A163E5G3"/>
<sequence length="650" mass="74466">MLRCYAVRTIVPETRARTGAAAIRGYRNARSSNPYPTQDQQSSDSTTRSLSHVSPRSGAVSMGSKPDVTKARAGMWQTARRAAPRLLSVDSAALLERLLLSGTTSKLRHVDNAKPRTPSNRRSPSSAHTTLKRSVPPPLIPYWGKPYLAEKLLIKYKTPDVAFQALNVLYDHAKTTSWDRQGWLARNNWQNADEIFKEISCQTEDYVFYRFLGGKLHEAAYERAQGATKLITLDTLRRYTSGLSVDVKMRPFLEQSRFFDWLAWTVTSSPYSGLRALGPQLRVLSGETHLIVKNLARFRAIVSSPDSYEKRYEMAKRRLAGECEDLHRSTSELWAVLAEFFNLLKAANTYDNRRPFYTFNATLKSFKREAIGITDDLFMIGMRRHGSKRCCRENTFNALHHHIKLLGGSLRQSVRSIQRSYYDICFDAVNRSRISSRFIPVLAHKGSIRRLLNDLLLNNRRMVNIYYESLLHFWMRHVELMSPSELERQDRVAQRHWLAQLRSDDTHVSREIELNNLYLPIRRSRQKLAHFPGWSRDSASPGAWSSSRYRVTIHEEAIKAIERLEQISPSQSQNNSQVLRRLLNLDGKSTSSSKGVPLRSKPPSTTRGRKTRGQSPERHPENFGSRSLSLLHPEHKQRGRRAAGASHSRK</sequence>
<evidence type="ECO:0000313" key="3">
    <source>
        <dbReference type="Proteomes" id="UP000076837"/>
    </source>
</evidence>
<dbReference type="Proteomes" id="UP000076837">
    <property type="component" value="Unassembled WGS sequence"/>
</dbReference>
<feature type="region of interest" description="Disordered" evidence="1">
    <location>
        <begin position="25"/>
        <end position="71"/>
    </location>
</feature>
<keyword evidence="3" id="KW-1185">Reference proteome</keyword>
<feature type="region of interest" description="Disordered" evidence="1">
    <location>
        <begin position="106"/>
        <end position="133"/>
    </location>
</feature>
<dbReference type="EMBL" id="JYNV01000193">
    <property type="protein sequence ID" value="KZM23529.1"/>
    <property type="molecule type" value="Genomic_DNA"/>
</dbReference>